<evidence type="ECO:0000313" key="2">
    <source>
        <dbReference type="Proteomes" id="UP000828390"/>
    </source>
</evidence>
<dbReference type="Proteomes" id="UP000828390">
    <property type="component" value="Unassembled WGS sequence"/>
</dbReference>
<gene>
    <name evidence="1" type="ORF">DPMN_054861</name>
</gene>
<evidence type="ECO:0008006" key="3">
    <source>
        <dbReference type="Google" id="ProtNLM"/>
    </source>
</evidence>
<protein>
    <recommendedName>
        <fullName evidence="3">Tyr recombinase domain-containing protein</fullName>
    </recommendedName>
</protein>
<reference evidence="1" key="1">
    <citation type="journal article" date="2019" name="bioRxiv">
        <title>The Genome of the Zebra Mussel, Dreissena polymorpha: A Resource for Invasive Species Research.</title>
        <authorList>
            <person name="McCartney M.A."/>
            <person name="Auch B."/>
            <person name="Kono T."/>
            <person name="Mallez S."/>
            <person name="Zhang Y."/>
            <person name="Obille A."/>
            <person name="Becker A."/>
            <person name="Abrahante J.E."/>
            <person name="Garbe J."/>
            <person name="Badalamenti J.P."/>
            <person name="Herman A."/>
            <person name="Mangelson H."/>
            <person name="Liachko I."/>
            <person name="Sullivan S."/>
            <person name="Sone E.D."/>
            <person name="Koren S."/>
            <person name="Silverstein K.A.T."/>
            <person name="Beckman K.B."/>
            <person name="Gohl D.M."/>
        </authorList>
    </citation>
    <scope>NUCLEOTIDE SEQUENCE</scope>
    <source>
        <strain evidence="1">Duluth1</strain>
        <tissue evidence="1">Whole animal</tissue>
    </source>
</reference>
<comment type="caution">
    <text evidence="1">The sequence shown here is derived from an EMBL/GenBank/DDBJ whole genome shotgun (WGS) entry which is preliminary data.</text>
</comment>
<sequence>MAEQCGLDRHRLTNDSVRKRMALKLRDENVAPTDIMHFTGHTNIQSVLNY</sequence>
<accession>A0A9D4CNW4</accession>
<reference evidence="1" key="2">
    <citation type="submission" date="2020-11" db="EMBL/GenBank/DDBJ databases">
        <authorList>
            <person name="McCartney M.A."/>
            <person name="Auch B."/>
            <person name="Kono T."/>
            <person name="Mallez S."/>
            <person name="Becker A."/>
            <person name="Gohl D.M."/>
            <person name="Silverstein K.A.T."/>
            <person name="Koren S."/>
            <person name="Bechman K.B."/>
            <person name="Herman A."/>
            <person name="Abrahante J.E."/>
            <person name="Garbe J."/>
        </authorList>
    </citation>
    <scope>NUCLEOTIDE SEQUENCE</scope>
    <source>
        <strain evidence="1">Duluth1</strain>
        <tissue evidence="1">Whole animal</tissue>
    </source>
</reference>
<name>A0A9D4CNW4_DREPO</name>
<proteinExistence type="predicted"/>
<keyword evidence="2" id="KW-1185">Reference proteome</keyword>
<dbReference type="EMBL" id="JAIWYP010000012">
    <property type="protein sequence ID" value="KAH3728898.1"/>
    <property type="molecule type" value="Genomic_DNA"/>
</dbReference>
<organism evidence="1 2">
    <name type="scientific">Dreissena polymorpha</name>
    <name type="common">Zebra mussel</name>
    <name type="synonym">Mytilus polymorpha</name>
    <dbReference type="NCBI Taxonomy" id="45954"/>
    <lineage>
        <taxon>Eukaryota</taxon>
        <taxon>Metazoa</taxon>
        <taxon>Spiralia</taxon>
        <taxon>Lophotrochozoa</taxon>
        <taxon>Mollusca</taxon>
        <taxon>Bivalvia</taxon>
        <taxon>Autobranchia</taxon>
        <taxon>Heteroconchia</taxon>
        <taxon>Euheterodonta</taxon>
        <taxon>Imparidentia</taxon>
        <taxon>Neoheterodontei</taxon>
        <taxon>Myida</taxon>
        <taxon>Dreissenoidea</taxon>
        <taxon>Dreissenidae</taxon>
        <taxon>Dreissena</taxon>
    </lineage>
</organism>
<dbReference type="AlphaFoldDB" id="A0A9D4CNW4"/>
<evidence type="ECO:0000313" key="1">
    <source>
        <dbReference type="EMBL" id="KAH3728898.1"/>
    </source>
</evidence>